<dbReference type="Proteomes" id="UP000003639">
    <property type="component" value="Unassembled WGS sequence"/>
</dbReference>
<keyword evidence="2" id="KW-1185">Reference proteome</keyword>
<evidence type="ECO:0000313" key="2">
    <source>
        <dbReference type="Proteomes" id="UP000003639"/>
    </source>
</evidence>
<protein>
    <submittedName>
        <fullName evidence="1">Uncharacterized protein</fullName>
    </submittedName>
</protein>
<name>A6NRM9_9FIRM</name>
<reference evidence="1 2" key="1">
    <citation type="submission" date="2007-04" db="EMBL/GenBank/DDBJ databases">
        <authorList>
            <person name="Fulton L."/>
            <person name="Clifton S."/>
            <person name="Fulton B."/>
            <person name="Xu J."/>
            <person name="Minx P."/>
            <person name="Pepin K.H."/>
            <person name="Johnson M."/>
            <person name="Thiruvilangam P."/>
            <person name="Bhonagiri V."/>
            <person name="Nash W.E."/>
            <person name="Mardis E.R."/>
            <person name="Wilson R.K."/>
        </authorList>
    </citation>
    <scope>NUCLEOTIDE SEQUENCE [LARGE SCALE GENOMIC DNA]</scope>
    <source>
        <strain evidence="1 2">ATCC 29799</strain>
    </source>
</reference>
<evidence type="ECO:0000313" key="1">
    <source>
        <dbReference type="EMBL" id="EDN01290.1"/>
    </source>
</evidence>
<organism evidence="1 2">
    <name type="scientific">Pseudoflavonifractor capillosus ATCC 29799</name>
    <dbReference type="NCBI Taxonomy" id="411467"/>
    <lineage>
        <taxon>Bacteria</taxon>
        <taxon>Bacillati</taxon>
        <taxon>Bacillota</taxon>
        <taxon>Clostridia</taxon>
        <taxon>Eubacteriales</taxon>
        <taxon>Oscillospiraceae</taxon>
        <taxon>Pseudoflavonifractor</taxon>
    </lineage>
</organism>
<dbReference type="AlphaFoldDB" id="A6NRM9"/>
<gene>
    <name evidence="1" type="ORF">BACCAP_00858</name>
</gene>
<proteinExistence type="predicted"/>
<reference evidence="1 2" key="2">
    <citation type="submission" date="2007-06" db="EMBL/GenBank/DDBJ databases">
        <title>Draft genome sequence of Pseudoflavonifractor capillosus ATCC 29799.</title>
        <authorList>
            <person name="Sudarsanam P."/>
            <person name="Ley R."/>
            <person name="Guruge J."/>
            <person name="Turnbaugh P.J."/>
            <person name="Mahowald M."/>
            <person name="Liep D."/>
            <person name="Gordon J."/>
        </authorList>
    </citation>
    <scope>NUCLEOTIDE SEQUENCE [LARGE SCALE GENOMIC DNA]</scope>
    <source>
        <strain evidence="1 2">ATCC 29799</strain>
    </source>
</reference>
<dbReference type="EMBL" id="AAXG02000006">
    <property type="protein sequence ID" value="EDN01290.1"/>
    <property type="molecule type" value="Genomic_DNA"/>
</dbReference>
<comment type="caution">
    <text evidence="1">The sequence shown here is derived from an EMBL/GenBank/DDBJ whole genome shotgun (WGS) entry which is preliminary data.</text>
</comment>
<accession>A6NRM9</accession>
<sequence>MLLLLLFCPGTKSKMKKTVAFFMPMMYCIQHSVAFQSLDFLKMLCPRHKLKKCWN</sequence>